<keyword evidence="5" id="KW-0175">Coiled coil</keyword>
<dbReference type="PROSITE" id="PS50021">
    <property type="entry name" value="CH"/>
    <property type="match status" value="1"/>
</dbReference>
<evidence type="ECO:0000256" key="3">
    <source>
        <dbReference type="ARBA" id="ARBA00022701"/>
    </source>
</evidence>
<feature type="coiled-coil region" evidence="5">
    <location>
        <begin position="235"/>
        <end position="297"/>
    </location>
</feature>
<dbReference type="Proteomes" id="UP000694568">
    <property type="component" value="Unplaced"/>
</dbReference>
<keyword evidence="8" id="KW-1185">Reference proteome</keyword>
<dbReference type="GeneTree" id="ENSGT00940000160152"/>
<feature type="coiled-coil region" evidence="5">
    <location>
        <begin position="339"/>
        <end position="421"/>
    </location>
</feature>
<dbReference type="GO" id="GO:0005874">
    <property type="term" value="C:microtubule"/>
    <property type="evidence" value="ECO:0007669"/>
    <property type="project" value="UniProtKB-KW"/>
</dbReference>
<reference evidence="7" key="1">
    <citation type="submission" date="2025-08" db="UniProtKB">
        <authorList>
            <consortium name="Ensembl"/>
        </authorList>
    </citation>
    <scope>IDENTIFICATION</scope>
</reference>
<dbReference type="InterPro" id="IPR036872">
    <property type="entry name" value="CH_dom_sf"/>
</dbReference>
<dbReference type="Pfam" id="PF05622">
    <property type="entry name" value="HOOK"/>
    <property type="match status" value="1"/>
</dbReference>
<dbReference type="GO" id="GO:0030705">
    <property type="term" value="P:cytoskeleton-dependent intracellular transport"/>
    <property type="evidence" value="ECO:0007669"/>
    <property type="project" value="InterPro"/>
</dbReference>
<dbReference type="GO" id="GO:0008017">
    <property type="term" value="F:microtubule binding"/>
    <property type="evidence" value="ECO:0007669"/>
    <property type="project" value="InterPro"/>
</dbReference>
<dbReference type="SUPFAM" id="SSF116907">
    <property type="entry name" value="Hook domain"/>
    <property type="match status" value="1"/>
</dbReference>
<comment type="subcellular location">
    <subcellularLocation>
        <location evidence="1">Cytoplasm</location>
        <location evidence="1">Cytoskeleton</location>
    </subcellularLocation>
</comment>
<dbReference type="InterPro" id="IPR008636">
    <property type="entry name" value="Hook_C"/>
</dbReference>
<dbReference type="PANTHER" id="PTHR18947">
    <property type="entry name" value="HOOK PROTEINS"/>
    <property type="match status" value="1"/>
</dbReference>
<gene>
    <name evidence="7" type="primary">HOOK2</name>
</gene>
<dbReference type="GO" id="GO:0005737">
    <property type="term" value="C:cytoplasm"/>
    <property type="evidence" value="ECO:0007669"/>
    <property type="project" value="TreeGrafter"/>
</dbReference>
<name>A0A8C9ZHQ4_SANLU</name>
<accession>A0A8C9ZHQ4</accession>
<dbReference type="InterPro" id="IPR001715">
    <property type="entry name" value="CH_dom"/>
</dbReference>
<proteinExistence type="inferred from homology"/>
<evidence type="ECO:0000256" key="2">
    <source>
        <dbReference type="ARBA" id="ARBA00006946"/>
    </source>
</evidence>
<evidence type="ECO:0000256" key="4">
    <source>
        <dbReference type="ARBA" id="ARBA00023212"/>
    </source>
</evidence>
<comment type="similarity">
    <text evidence="2">Belongs to the hook family.</text>
</comment>
<feature type="coiled-coil region" evidence="5">
    <location>
        <begin position="113"/>
        <end position="189"/>
    </location>
</feature>
<keyword evidence="4" id="KW-0206">Cytoskeleton</keyword>
<evidence type="ECO:0000256" key="5">
    <source>
        <dbReference type="SAM" id="Coils"/>
    </source>
</evidence>
<reference evidence="7" key="2">
    <citation type="submission" date="2025-09" db="UniProtKB">
        <authorList>
            <consortium name="Ensembl"/>
        </authorList>
    </citation>
    <scope>IDENTIFICATION</scope>
</reference>
<dbReference type="Gene3D" id="1.10.418.10">
    <property type="entry name" value="Calponin-like domain"/>
    <property type="match status" value="1"/>
</dbReference>
<dbReference type="GO" id="GO:0031122">
    <property type="term" value="P:cytoplasmic microtubule organization"/>
    <property type="evidence" value="ECO:0007669"/>
    <property type="project" value="InterPro"/>
</dbReference>
<feature type="domain" description="Calponin-homology (CH)" evidence="6">
    <location>
        <begin position="6"/>
        <end position="122"/>
    </location>
</feature>
<dbReference type="PANTHER" id="PTHR18947:SF37">
    <property type="entry name" value="PROTEIN HOOK HOMOLOG 2"/>
    <property type="match status" value="1"/>
</dbReference>
<evidence type="ECO:0000313" key="7">
    <source>
        <dbReference type="Ensembl" id="ENSSLUP00000039335.1"/>
    </source>
</evidence>
<dbReference type="GO" id="GO:0051959">
    <property type="term" value="F:dynein light intermediate chain binding"/>
    <property type="evidence" value="ECO:0007669"/>
    <property type="project" value="TreeGrafter"/>
</dbReference>
<dbReference type="AlphaFoldDB" id="A0A8C9ZHQ4"/>
<protein>
    <submittedName>
        <fullName evidence="7">Hook microtubule tethering protein 2</fullName>
    </submittedName>
</protein>
<organism evidence="7 8">
    <name type="scientific">Sander lucioperca</name>
    <name type="common">Pike-perch</name>
    <name type="synonym">Perca lucioperca</name>
    <dbReference type="NCBI Taxonomy" id="283035"/>
    <lineage>
        <taxon>Eukaryota</taxon>
        <taxon>Metazoa</taxon>
        <taxon>Chordata</taxon>
        <taxon>Craniata</taxon>
        <taxon>Vertebrata</taxon>
        <taxon>Euteleostomi</taxon>
        <taxon>Actinopterygii</taxon>
        <taxon>Neopterygii</taxon>
        <taxon>Teleostei</taxon>
        <taxon>Neoteleostei</taxon>
        <taxon>Acanthomorphata</taxon>
        <taxon>Eupercaria</taxon>
        <taxon>Perciformes</taxon>
        <taxon>Percoidei</taxon>
        <taxon>Percidae</taxon>
        <taxon>Luciopercinae</taxon>
        <taxon>Sander</taxon>
    </lineage>
</organism>
<evidence type="ECO:0000256" key="1">
    <source>
        <dbReference type="ARBA" id="ARBA00004245"/>
    </source>
</evidence>
<keyword evidence="4" id="KW-0963">Cytoplasm</keyword>
<keyword evidence="3" id="KW-0493">Microtubule</keyword>
<evidence type="ECO:0000313" key="8">
    <source>
        <dbReference type="Proteomes" id="UP000694568"/>
    </source>
</evidence>
<sequence length="471" mass="55562">MSLDKAELCDSLLTWLQTFQVPSCNSKHDLTSGVAIAHVLHRIDPSWFNETWLGRIKEESGANWRLKVSNLKKILKSMMEYYHDVRRLFISSLEQVRLLEERNTVYMQRTCELEEELRRANAVRSQLDTYKRQAHELHTKHSAEAMKAEKWQFEYKNLNDKYDALLKEKERLISERDTLRETNDELRCAQVQQRCLSLCDDDVTVGNLAAEIMPTEFKETVVRLQSENKMLCVQEETYRQKVVEVQAELEEAQRSKNILETQNRLNQQQISELRSQIEELQKALHEQDSKTEDVSRDTFFLLLCPLLEKLHEAHSDLQKKREVIDDLEPKVDGNMAKKIDELQESLRKKDEDMKQMEERYKRYVEKARTVIKTLDPKQQPVPATPDIQALKNQLTEKERKIQHLEHDYEKSRARHDQEEKLIITAWYNMGMALHQKVSGERLGPSNQAMSFLAQQRQSTNARRGLTRHHPR</sequence>
<dbReference type="GO" id="GO:0005813">
    <property type="term" value="C:centrosome"/>
    <property type="evidence" value="ECO:0007669"/>
    <property type="project" value="TreeGrafter"/>
</dbReference>
<evidence type="ECO:0000259" key="6">
    <source>
        <dbReference type="PROSITE" id="PS50021"/>
    </source>
</evidence>
<dbReference type="Ensembl" id="ENSSLUT00000040623.1">
    <property type="protein sequence ID" value="ENSSLUP00000039335.1"/>
    <property type="gene ID" value="ENSSLUG00000016658.1"/>
</dbReference>